<keyword evidence="6" id="KW-0732">Signal</keyword>
<dbReference type="InterPro" id="IPR029047">
    <property type="entry name" value="HSP70_peptide-bd_sf"/>
</dbReference>
<feature type="compositionally biased region" description="Basic residues" evidence="5">
    <location>
        <begin position="678"/>
        <end position="687"/>
    </location>
</feature>
<accession>A0A8J2SYJ8</accession>
<evidence type="ECO:0000256" key="6">
    <source>
        <dbReference type="SAM" id="SignalP"/>
    </source>
</evidence>
<dbReference type="GO" id="GO:0030968">
    <property type="term" value="P:endoplasmic reticulum unfolded protein response"/>
    <property type="evidence" value="ECO:0007669"/>
    <property type="project" value="TreeGrafter"/>
</dbReference>
<keyword evidence="3" id="KW-0067">ATP-binding</keyword>
<reference evidence="7" key="1">
    <citation type="submission" date="2021-11" db="EMBL/GenBank/DDBJ databases">
        <authorList>
            <consortium name="Genoscope - CEA"/>
            <person name="William W."/>
        </authorList>
    </citation>
    <scope>NUCLEOTIDE SEQUENCE</scope>
</reference>
<feature type="compositionally biased region" description="Low complexity" evidence="5">
    <location>
        <begin position="611"/>
        <end position="621"/>
    </location>
</feature>
<dbReference type="AlphaFoldDB" id="A0A8J2SYJ8"/>
<feature type="compositionally biased region" description="Low complexity" evidence="5">
    <location>
        <begin position="640"/>
        <end position="675"/>
    </location>
</feature>
<evidence type="ECO:0000256" key="5">
    <source>
        <dbReference type="SAM" id="MobiDB-lite"/>
    </source>
</evidence>
<dbReference type="GO" id="GO:0140662">
    <property type="term" value="F:ATP-dependent protein folding chaperone"/>
    <property type="evidence" value="ECO:0007669"/>
    <property type="project" value="InterPro"/>
</dbReference>
<dbReference type="InterPro" id="IPR043129">
    <property type="entry name" value="ATPase_NBD"/>
</dbReference>
<dbReference type="OrthoDB" id="10262720at2759"/>
<feature type="signal peptide" evidence="6">
    <location>
        <begin position="1"/>
        <end position="20"/>
    </location>
</feature>
<organism evidence="7 8">
    <name type="scientific">Pelagomonas calceolata</name>
    <dbReference type="NCBI Taxonomy" id="35677"/>
    <lineage>
        <taxon>Eukaryota</taxon>
        <taxon>Sar</taxon>
        <taxon>Stramenopiles</taxon>
        <taxon>Ochrophyta</taxon>
        <taxon>Pelagophyceae</taxon>
        <taxon>Pelagomonadales</taxon>
        <taxon>Pelagomonadaceae</taxon>
        <taxon>Pelagomonas</taxon>
    </lineage>
</organism>
<comment type="caution">
    <text evidence="7">The sequence shown here is derived from an EMBL/GenBank/DDBJ whole genome shotgun (WGS) entry which is preliminary data.</text>
</comment>
<gene>
    <name evidence="7" type="ORF">PECAL_4P28050</name>
</gene>
<keyword evidence="8" id="KW-1185">Reference proteome</keyword>
<name>A0A8J2SYJ8_9STRA</name>
<sequence>MQRSVVALLLAAATAPLASSNVIGIDFGTEFMKVALVQPGSPLEIVTNTVSKRKSETVVAFVRGERLFASDAYGSLSRKPEQSYARLTEYLGRSETHPSIETLRTKSYFPTTTRFNESRGALAIAAPKSTTEDYGGGWDEWQPEELVAMVLTYAKDITRAYGGNVVRDCVITVPMSATQIEREALLAAAELADLRVLSLIEANTAAALQFGLDRKFDEPRKVLFYNAGSESIQASVVEYSTFVEGTKVKNKTIGQFEVLGKGWARGAGGFHVDLALAETIADAFNEQWKKKKKGKAGDVRTLARPMAKIRASAKKTKEVLSANEKIPVNIPSLHDDIDFHMMVTRKDLEAAAADVLAKAMQPVQDALAKANATVDDLHGVEIIGGGVRVPKIQEMLRDFFAAGRTNKSDPLELGLHLNGDEAPALGAAFHGANVSTSFRVRKVGMLDYAQHALGVRMTNDLYAESVREGGGLMGFFKGGTKKKDDGDESPEDWHKRATLFKAGARLGAKPRTIAFHHDADIVCELAYDDVDKLPPGTPKTVALYNISGIAAFAADMAKQNTTGQLPRPKVQLSFTLDASGIASLSKAEVSVVEEYEVDAPPPKAEPKAEDNATAENATEANATDDAEAAEAAKDDDKPAEAAAEAPTEAAADAATGEAAPEANASDAANATGAAPGKVLKKKTHKRTLTVTPSTAGLRQWAPRRSDVADAFDRLAAIAAAEKERRAREGAKNDLEAAIYRVRNALDDRAKEIEPVSTKKQREEISSTSRELEDWLYEADAEPAATFNDKRTAFEALWNAVVGRAEELAARPKAIEKFRKALALAKKNATEVWPDERPWLEQEDLDALVKKADDAGAWLDDQEKAQKKLKNHDEPAFRVAELNAKLKPTVVLAARLNAKKKPVVVEDVNATNATDVNATDGNATDANATEPEPESEEDAKVTEEMKDEL</sequence>
<keyword evidence="4" id="KW-0143">Chaperone</keyword>
<protein>
    <submittedName>
        <fullName evidence="7">Uncharacterized protein</fullName>
    </submittedName>
</protein>
<dbReference type="GO" id="GO:0034663">
    <property type="term" value="C:endoplasmic reticulum chaperone complex"/>
    <property type="evidence" value="ECO:0007669"/>
    <property type="project" value="TreeGrafter"/>
</dbReference>
<dbReference type="EMBL" id="CAKKNE010000004">
    <property type="protein sequence ID" value="CAH0375469.1"/>
    <property type="molecule type" value="Genomic_DNA"/>
</dbReference>
<dbReference type="Gene3D" id="3.30.420.40">
    <property type="match status" value="2"/>
</dbReference>
<dbReference type="PANTHER" id="PTHR45639">
    <property type="entry name" value="HSC70CB, ISOFORM G-RELATED"/>
    <property type="match status" value="1"/>
</dbReference>
<evidence type="ECO:0000256" key="1">
    <source>
        <dbReference type="ARBA" id="ARBA00022741"/>
    </source>
</evidence>
<proteinExistence type="predicted"/>
<dbReference type="Gene3D" id="2.60.34.10">
    <property type="entry name" value="Substrate Binding Domain Of DNAk, Chain A, domain 1"/>
    <property type="match status" value="1"/>
</dbReference>
<evidence type="ECO:0000313" key="8">
    <source>
        <dbReference type="Proteomes" id="UP000789595"/>
    </source>
</evidence>
<dbReference type="Gene3D" id="3.30.30.30">
    <property type="match status" value="1"/>
</dbReference>
<dbReference type="CDD" id="cd10230">
    <property type="entry name" value="ASKHA_NBD_HSP70_HYOU1"/>
    <property type="match status" value="1"/>
</dbReference>
<feature type="region of interest" description="Disordered" evidence="5">
    <location>
        <begin position="909"/>
        <end position="948"/>
    </location>
</feature>
<dbReference type="PRINTS" id="PR00301">
    <property type="entry name" value="HEATSHOCK70"/>
</dbReference>
<dbReference type="InterPro" id="IPR029048">
    <property type="entry name" value="HSP70_C_sf"/>
</dbReference>
<dbReference type="SUPFAM" id="SSF53067">
    <property type="entry name" value="Actin-like ATPase domain"/>
    <property type="match status" value="2"/>
</dbReference>
<feature type="compositionally biased region" description="Low complexity" evidence="5">
    <location>
        <begin position="909"/>
        <end position="928"/>
    </location>
</feature>
<evidence type="ECO:0000256" key="4">
    <source>
        <dbReference type="ARBA" id="ARBA00023186"/>
    </source>
</evidence>
<dbReference type="GO" id="GO:0005524">
    <property type="term" value="F:ATP binding"/>
    <property type="evidence" value="ECO:0007669"/>
    <property type="project" value="UniProtKB-KW"/>
</dbReference>
<dbReference type="Gene3D" id="1.20.1270.10">
    <property type="match status" value="1"/>
</dbReference>
<evidence type="ECO:0000256" key="2">
    <source>
        <dbReference type="ARBA" id="ARBA00022824"/>
    </source>
</evidence>
<dbReference type="Proteomes" id="UP000789595">
    <property type="component" value="Unassembled WGS sequence"/>
</dbReference>
<feature type="chain" id="PRO_5035262395" evidence="6">
    <location>
        <begin position="21"/>
        <end position="948"/>
    </location>
</feature>
<keyword evidence="2" id="KW-0256">Endoplasmic reticulum</keyword>
<dbReference type="Gene3D" id="3.90.640.10">
    <property type="entry name" value="Actin, Chain A, domain 4"/>
    <property type="match status" value="1"/>
</dbReference>
<dbReference type="SUPFAM" id="SSF100934">
    <property type="entry name" value="Heat shock protein 70kD (HSP70), C-terminal subdomain"/>
    <property type="match status" value="1"/>
</dbReference>
<feature type="region of interest" description="Disordered" evidence="5">
    <location>
        <begin position="593"/>
        <end position="701"/>
    </location>
</feature>
<feature type="compositionally biased region" description="Basic and acidic residues" evidence="5">
    <location>
        <begin position="937"/>
        <end position="948"/>
    </location>
</feature>
<dbReference type="PANTHER" id="PTHR45639:SF3">
    <property type="entry name" value="HYPOXIA UP-REGULATED PROTEIN 1"/>
    <property type="match status" value="1"/>
</dbReference>
<evidence type="ECO:0000313" key="7">
    <source>
        <dbReference type="EMBL" id="CAH0375469.1"/>
    </source>
</evidence>
<evidence type="ECO:0000256" key="3">
    <source>
        <dbReference type="ARBA" id="ARBA00022840"/>
    </source>
</evidence>
<dbReference type="InterPro" id="IPR013126">
    <property type="entry name" value="Hsp_70_fam"/>
</dbReference>
<feature type="compositionally biased region" description="Basic and acidic residues" evidence="5">
    <location>
        <begin position="630"/>
        <end position="639"/>
    </location>
</feature>
<keyword evidence="1" id="KW-0547">Nucleotide-binding</keyword>
<dbReference type="Pfam" id="PF00012">
    <property type="entry name" value="HSP70"/>
    <property type="match status" value="1"/>
</dbReference>